<dbReference type="UniPathway" id="UPA00196"/>
<evidence type="ECO:0000256" key="7">
    <source>
        <dbReference type="ARBA" id="ARBA00023136"/>
    </source>
</evidence>
<gene>
    <name evidence="9" type="ORF">PTSG_05131</name>
</gene>
<evidence type="ECO:0000256" key="4">
    <source>
        <dbReference type="ARBA" id="ARBA00022502"/>
    </source>
</evidence>
<dbReference type="InParanoid" id="F2UAL2"/>
<dbReference type="RefSeq" id="XP_004993710.1">
    <property type="nucleotide sequence ID" value="XM_004993653.1"/>
</dbReference>
<dbReference type="KEGG" id="sre:PTSG_05131"/>
<evidence type="ECO:0000256" key="1">
    <source>
        <dbReference type="ARBA" id="ARBA00004141"/>
    </source>
</evidence>
<feature type="transmembrane region" description="Helical" evidence="8">
    <location>
        <begin position="164"/>
        <end position="180"/>
    </location>
</feature>
<dbReference type="GeneID" id="16074289"/>
<comment type="pathway">
    <text evidence="2">Glycolipid biosynthesis; glycosylphosphatidylinositol-anchor biosynthesis.</text>
</comment>
<keyword evidence="5 8" id="KW-0812">Transmembrane</keyword>
<evidence type="ECO:0000256" key="5">
    <source>
        <dbReference type="ARBA" id="ARBA00022692"/>
    </source>
</evidence>
<sequence>MREDRAWKRCLWANDGFPDNFIDKDFDRRVHALREEQQNRLRKPLSSYWIDLGVQCASVVQIASFFAVLDCHPGSSAPIWAWHAMGWASFGWHLLLHASIVEQTTRDRFQLFLCFIVVLLLLPLVSQLTTSISSDTLYTMAASFFIVFIAAFHEFTQPSTHRPVALNAATFASICLASRLSDMTAVVVFMWFCLANIFLLPDTLACIRQRVPSSRVVFRALSAVHVTLAVVMLCWASMLLVLRTSSTSTGYHEHTADACAA</sequence>
<dbReference type="Pfam" id="PF06432">
    <property type="entry name" value="GPI2"/>
    <property type="match status" value="1"/>
</dbReference>
<reference evidence="9" key="1">
    <citation type="submission" date="2009-08" db="EMBL/GenBank/DDBJ databases">
        <title>Annotation of Salpingoeca rosetta.</title>
        <authorList>
            <consortium name="The Broad Institute Genome Sequencing Platform"/>
            <person name="Russ C."/>
            <person name="Cuomo C."/>
            <person name="Burger G."/>
            <person name="Gray M.W."/>
            <person name="Holland P.W.H."/>
            <person name="King N."/>
            <person name="Lang F.B.F."/>
            <person name="Roger A.J."/>
            <person name="Ruiz-Trillo I."/>
            <person name="Young S.K."/>
            <person name="Zeng Q."/>
            <person name="Gargeya S."/>
            <person name="Alvarado L."/>
            <person name="Berlin A."/>
            <person name="Chapman S.B."/>
            <person name="Chen Z."/>
            <person name="Freedman E."/>
            <person name="Gellesch M."/>
            <person name="Goldberg J."/>
            <person name="Griggs A."/>
            <person name="Gujja S."/>
            <person name="Heilman E."/>
            <person name="Heiman D."/>
            <person name="Howarth C."/>
            <person name="Mehta T."/>
            <person name="Neiman D."/>
            <person name="Pearson M."/>
            <person name="Roberts A."/>
            <person name="Saif S."/>
            <person name="Shea T."/>
            <person name="Shenoy N."/>
            <person name="Sisk P."/>
            <person name="Stolte C."/>
            <person name="Sykes S."/>
            <person name="White J."/>
            <person name="Yandava C."/>
            <person name="Haas B."/>
            <person name="Nusbaum C."/>
            <person name="Birren B."/>
        </authorList>
    </citation>
    <scope>NUCLEOTIDE SEQUENCE [LARGE SCALE GENOMIC DNA]</scope>
    <source>
        <strain evidence="9">ATCC 50818</strain>
    </source>
</reference>
<comment type="similarity">
    <text evidence="3">Belongs to the PIGC family.</text>
</comment>
<dbReference type="PANTHER" id="PTHR12982">
    <property type="entry name" value="PHOSPHATIDYLINOSITOL GLYCAN, CLASS C"/>
    <property type="match status" value="1"/>
</dbReference>
<feature type="transmembrane region" description="Helical" evidence="8">
    <location>
        <begin position="186"/>
        <end position="204"/>
    </location>
</feature>
<keyword evidence="7 8" id="KW-0472">Membrane</keyword>
<evidence type="ECO:0000256" key="6">
    <source>
        <dbReference type="ARBA" id="ARBA00022989"/>
    </source>
</evidence>
<dbReference type="Proteomes" id="UP000007799">
    <property type="component" value="Unassembled WGS sequence"/>
</dbReference>
<evidence type="ECO:0000256" key="3">
    <source>
        <dbReference type="ARBA" id="ARBA00008321"/>
    </source>
</evidence>
<dbReference type="OrthoDB" id="196709at2759"/>
<dbReference type="AlphaFoldDB" id="F2UAL2"/>
<dbReference type="GO" id="GO:0000506">
    <property type="term" value="C:glycosylphosphatidylinositol-N-acetylglucosaminyltransferase (GPI-GnT) complex"/>
    <property type="evidence" value="ECO:0007669"/>
    <property type="project" value="TreeGrafter"/>
</dbReference>
<evidence type="ECO:0000313" key="9">
    <source>
        <dbReference type="EMBL" id="EGD73428.1"/>
    </source>
</evidence>
<evidence type="ECO:0000256" key="2">
    <source>
        <dbReference type="ARBA" id="ARBA00004687"/>
    </source>
</evidence>
<keyword evidence="10" id="KW-1185">Reference proteome</keyword>
<feature type="transmembrane region" description="Helical" evidence="8">
    <location>
        <begin position="216"/>
        <end position="242"/>
    </location>
</feature>
<feature type="transmembrane region" description="Helical" evidence="8">
    <location>
        <begin position="136"/>
        <end position="152"/>
    </location>
</feature>
<accession>F2UAL2</accession>
<dbReference type="PANTHER" id="PTHR12982:SF0">
    <property type="entry name" value="PHOSPHATIDYLINOSITOL N-ACETYLGLUCOSAMINYLTRANSFERASE SUBUNIT C"/>
    <property type="match status" value="1"/>
</dbReference>
<dbReference type="FunCoup" id="F2UAL2">
    <property type="interactions" value="873"/>
</dbReference>
<comment type="subcellular location">
    <subcellularLocation>
        <location evidence="1">Membrane</location>
        <topology evidence="1">Multi-pass membrane protein</topology>
    </subcellularLocation>
</comment>
<dbReference type="InterPro" id="IPR009450">
    <property type="entry name" value="Plno_GlcNAc_GPI2"/>
</dbReference>
<feature type="transmembrane region" description="Helical" evidence="8">
    <location>
        <begin position="111"/>
        <end position="130"/>
    </location>
</feature>
<evidence type="ECO:0000256" key="8">
    <source>
        <dbReference type="SAM" id="Phobius"/>
    </source>
</evidence>
<name>F2UAL2_SALR5</name>
<protein>
    <submittedName>
        <fullName evidence="9">Uncharacterized protein</fullName>
    </submittedName>
</protein>
<keyword evidence="6 8" id="KW-1133">Transmembrane helix</keyword>
<dbReference type="GO" id="GO:0006506">
    <property type="term" value="P:GPI anchor biosynthetic process"/>
    <property type="evidence" value="ECO:0007669"/>
    <property type="project" value="UniProtKB-UniPathway"/>
</dbReference>
<dbReference type="EMBL" id="GL832966">
    <property type="protein sequence ID" value="EGD73428.1"/>
    <property type="molecule type" value="Genomic_DNA"/>
</dbReference>
<proteinExistence type="inferred from homology"/>
<feature type="transmembrane region" description="Helical" evidence="8">
    <location>
        <begin position="80"/>
        <end position="99"/>
    </location>
</feature>
<organism evidence="10">
    <name type="scientific">Salpingoeca rosetta (strain ATCC 50818 / BSB-021)</name>
    <dbReference type="NCBI Taxonomy" id="946362"/>
    <lineage>
        <taxon>Eukaryota</taxon>
        <taxon>Choanoflagellata</taxon>
        <taxon>Craspedida</taxon>
        <taxon>Salpingoecidae</taxon>
        <taxon>Salpingoeca</taxon>
    </lineage>
</organism>
<evidence type="ECO:0000313" key="10">
    <source>
        <dbReference type="Proteomes" id="UP000007799"/>
    </source>
</evidence>
<dbReference type="STRING" id="946362.F2UAL2"/>
<feature type="transmembrane region" description="Helical" evidence="8">
    <location>
        <begin position="48"/>
        <end position="68"/>
    </location>
</feature>
<keyword evidence="4" id="KW-0337">GPI-anchor biosynthesis</keyword>